<dbReference type="InterPro" id="IPR036412">
    <property type="entry name" value="HAD-like_sf"/>
</dbReference>
<dbReference type="Gene3D" id="3.40.50.1000">
    <property type="entry name" value="HAD superfamily/HAD-like"/>
    <property type="match status" value="1"/>
</dbReference>
<gene>
    <name evidence="1" type="primary">30.2</name>
    <name evidence="1" type="ORF">Acj61p203</name>
</gene>
<keyword evidence="2" id="KW-1185">Reference proteome</keyword>
<protein>
    <submittedName>
        <fullName evidence="1">Uncharacterized protein 30.2</fullName>
    </submittedName>
</protein>
<dbReference type="GeneID" id="9926093"/>
<dbReference type="Proteomes" id="UP000008730">
    <property type="component" value="Segment"/>
</dbReference>
<dbReference type="KEGG" id="vg:9926093"/>
<name>E5E4I4_9CAUD</name>
<accession>E5E4I4</accession>
<dbReference type="InterPro" id="IPR023214">
    <property type="entry name" value="HAD_sf"/>
</dbReference>
<evidence type="ECO:0000313" key="1">
    <source>
        <dbReference type="EMBL" id="ADG36168.1"/>
    </source>
</evidence>
<dbReference type="SUPFAM" id="SSF56784">
    <property type="entry name" value="HAD-like"/>
    <property type="match status" value="1"/>
</dbReference>
<organism evidence="1 2">
    <name type="scientific">Acinetobacter phage Acj61</name>
    <dbReference type="NCBI Taxonomy" id="760732"/>
    <lineage>
        <taxon>Viruses</taxon>
        <taxon>Duplodnaviria</taxon>
        <taxon>Heunggongvirae</taxon>
        <taxon>Uroviricota</taxon>
        <taxon>Caudoviricetes</taxon>
        <taxon>Pantevenvirales</taxon>
        <taxon>Straboviridae</taxon>
        <taxon>Twarogvirinae</taxon>
        <taxon>Lasallevirus</taxon>
        <taxon>Lasallevirus Acj61</taxon>
        <taxon>Acinetobacter virus Acj61</taxon>
    </lineage>
</organism>
<dbReference type="RefSeq" id="YP_004009820.1">
    <property type="nucleotide sequence ID" value="NC_014661.1"/>
</dbReference>
<sequence>MKDVILTDIDGCLIQWQSGLPYFLAKHSLNTEKAIESMRTEAFISPAEMFGLNPEIATKLLKEYNNSKFIRYLSAYRDALSWVNEAKKTYDFVAVTALSDKPEAILNRLSNLNALFPGAFIDIMSCGFGESKTDMFKSAVKKYDGRIVSFIDDLAINIEDAAEVLPKGINYYHIIRGPREPVKTEGINCIQISNLNAIHPGCVGAVAASEVIPKTYARPPKRS</sequence>
<reference evidence="1 2" key="1">
    <citation type="journal article" date="2010" name="Virol. J.">
        <title>Genomes of the T4-related bacteriophages as windows on microbial genome evolution.</title>
        <authorList>
            <person name="Petrov V.M."/>
            <person name="Ratnayaka S."/>
            <person name="Nolan J.M."/>
            <person name="Miller E.S."/>
            <person name="Karam J.D."/>
        </authorList>
    </citation>
    <scope>NUCLEOTIDE SEQUENCE [LARGE SCALE GENOMIC DNA]</scope>
</reference>
<proteinExistence type="predicted"/>
<dbReference type="OrthoDB" id="9219at10239"/>
<evidence type="ECO:0000313" key="2">
    <source>
        <dbReference type="Proteomes" id="UP000008730"/>
    </source>
</evidence>
<dbReference type="EMBL" id="GU911519">
    <property type="protein sequence ID" value="ADG36168.1"/>
    <property type="molecule type" value="Genomic_DNA"/>
</dbReference>